<evidence type="ECO:0000259" key="1">
    <source>
        <dbReference type="Pfam" id="PF14251"/>
    </source>
</evidence>
<reference evidence="2" key="1">
    <citation type="submission" date="2018-05" db="EMBL/GenBank/DDBJ databases">
        <title>Organellar genomes of Gracilariaceae.</title>
        <authorList>
            <person name="Iha C."/>
            <person name="Oliveira M.C."/>
        </authorList>
    </citation>
    <scope>NUCLEOTIDE SEQUENCE</scope>
</reference>
<protein>
    <recommendedName>
        <fullName evidence="1">DUF4346 domain-containing protein</fullName>
    </recommendedName>
</protein>
<organism evidence="2">
    <name type="scientific">Gracilaria vermiculophylla</name>
    <dbReference type="NCBI Taxonomy" id="2608709"/>
    <lineage>
        <taxon>Eukaryota</taxon>
        <taxon>Rhodophyta</taxon>
        <taxon>Florideophyceae</taxon>
        <taxon>Rhodymeniophycidae</taxon>
        <taxon>Gracilariales</taxon>
        <taxon>Gracilariaceae</taxon>
        <taxon>Gracilaria</taxon>
    </lineage>
</organism>
<name>A0A345U8V7_9FLOR</name>
<accession>A0A345U8V7</accession>
<feature type="domain" description="DUF4346" evidence="1">
    <location>
        <begin position="22"/>
        <end position="73"/>
    </location>
</feature>
<keyword evidence="2" id="KW-0150">Chloroplast</keyword>
<dbReference type="AlphaFoldDB" id="A0A345U8V7"/>
<gene>
    <name evidence="2" type="primary">orf292</name>
</gene>
<dbReference type="RefSeq" id="YP_009509243.1">
    <property type="nucleotide sequence ID" value="NC_039092.1"/>
</dbReference>
<sequence length="74" mass="8923">MSLIPKLLVFYFKKCSHFRDYPVCFTSDNYQSIYTLLNQHDYIELFSIQHIQYLSKELYKANLCLLLSQTYIQS</sequence>
<dbReference type="EMBL" id="MH396013">
    <property type="protein sequence ID" value="AXI96893.1"/>
    <property type="molecule type" value="Genomic_DNA"/>
</dbReference>
<dbReference type="GeneID" id="37620521"/>
<dbReference type="Pfam" id="PF14251">
    <property type="entry name" value="PterinBD-DUF4346"/>
    <property type="match status" value="1"/>
</dbReference>
<keyword evidence="2" id="KW-0934">Plastid</keyword>
<proteinExistence type="predicted"/>
<evidence type="ECO:0000313" key="2">
    <source>
        <dbReference type="EMBL" id="AXI96893.1"/>
    </source>
</evidence>
<geneLocation type="chloroplast" evidence="2"/>
<dbReference type="InterPro" id="IPR025595">
    <property type="entry name" value="PterinBD-DUF4346"/>
</dbReference>